<dbReference type="Proteomes" id="UP001145145">
    <property type="component" value="Unassembled WGS sequence"/>
</dbReference>
<dbReference type="Pfam" id="PF12833">
    <property type="entry name" value="HTH_18"/>
    <property type="match status" value="1"/>
</dbReference>
<evidence type="ECO:0000313" key="5">
    <source>
        <dbReference type="EMBL" id="GLG04661.1"/>
    </source>
</evidence>
<dbReference type="RefSeq" id="WP_281872837.1">
    <property type="nucleotide sequence ID" value="NZ_BSBO01000017.1"/>
</dbReference>
<dbReference type="EMBL" id="BSBO01000017">
    <property type="protein sequence ID" value="GLG04661.1"/>
    <property type="molecule type" value="Genomic_DNA"/>
</dbReference>
<dbReference type="InterPro" id="IPR003313">
    <property type="entry name" value="AraC-bd"/>
</dbReference>
<dbReference type="Pfam" id="PF02311">
    <property type="entry name" value="AraC_binding"/>
    <property type="match status" value="1"/>
</dbReference>
<sequence length="316" mass="36685">MKYGRQSNKIMTDDSLMETVRHGNSSYPFHYYYENLAEFDFNCIEWHWHVEVEFVLVEKGTVRCEIGEKQFSLLEGDGLFVNSRVLHRFYSEGEAVVPNFVCHPVFIAPQDSLIFDRYVLPVLSSALDCQTFEENISWQSEVLTLMRETVRIQESDSGKELLTSSLLQKIWYLMYENLETDLAGRRMDTSVSSQARVQLMMQYIHQNLASGISLRGIADQALVSKSTALNLFRRYLHTTPVDYLNSCRLKEAARLLTSTEKNIKTISKETGFNHEDYFCRKFKQHYKVTPTEYRKDSLKKISRQDNHVKSCTATSG</sequence>
<evidence type="ECO:0000256" key="2">
    <source>
        <dbReference type="ARBA" id="ARBA00023125"/>
    </source>
</evidence>
<evidence type="ECO:0000259" key="4">
    <source>
        <dbReference type="PROSITE" id="PS01124"/>
    </source>
</evidence>
<comment type="caution">
    <text evidence="5">The sequence shown here is derived from an EMBL/GenBank/DDBJ whole genome shotgun (WGS) entry which is preliminary data.</text>
</comment>
<dbReference type="CDD" id="cd02209">
    <property type="entry name" value="cupin_XRE_C"/>
    <property type="match status" value="1"/>
</dbReference>
<evidence type="ECO:0000313" key="6">
    <source>
        <dbReference type="Proteomes" id="UP001145145"/>
    </source>
</evidence>
<gene>
    <name evidence="5" type="primary">ydeC_1</name>
    <name evidence="5" type="ORF">Selli1_18350</name>
</gene>
<keyword evidence="1" id="KW-0805">Transcription regulation</keyword>
<dbReference type="SUPFAM" id="SSF51182">
    <property type="entry name" value="RmlC-like cupins"/>
    <property type="match status" value="1"/>
</dbReference>
<protein>
    <submittedName>
        <fullName evidence="5">HTH-type transcriptional regulator YdeC</fullName>
    </submittedName>
</protein>
<dbReference type="SMART" id="SM00342">
    <property type="entry name" value="HTH_ARAC"/>
    <property type="match status" value="1"/>
</dbReference>
<accession>A0A9W6FEJ0</accession>
<dbReference type="GO" id="GO:0003700">
    <property type="term" value="F:DNA-binding transcription factor activity"/>
    <property type="evidence" value="ECO:0007669"/>
    <property type="project" value="InterPro"/>
</dbReference>
<proteinExistence type="predicted"/>
<reference evidence="5 6" key="1">
    <citation type="journal article" date="2023" name="Int. J. Syst. Evol. Microbiol.">
        <title>Sellimonas catena sp. nov., isolated from human faeces.</title>
        <authorList>
            <person name="Hisatomi A."/>
            <person name="Ohkuma M."/>
            <person name="Sakamoto M."/>
        </authorList>
    </citation>
    <scope>NUCLEOTIDE SEQUENCE [LARGE SCALE GENOMIC DNA]</scope>
    <source>
        <strain evidence="5 6">12EGH17</strain>
    </source>
</reference>
<dbReference type="PROSITE" id="PS01124">
    <property type="entry name" value="HTH_ARAC_FAMILY_2"/>
    <property type="match status" value="1"/>
</dbReference>
<keyword evidence="3" id="KW-0804">Transcription</keyword>
<evidence type="ECO:0000256" key="3">
    <source>
        <dbReference type="ARBA" id="ARBA00023163"/>
    </source>
</evidence>
<organism evidence="5 6">
    <name type="scientific">Sellimonas catena</name>
    <dbReference type="NCBI Taxonomy" id="2994035"/>
    <lineage>
        <taxon>Bacteria</taxon>
        <taxon>Bacillati</taxon>
        <taxon>Bacillota</taxon>
        <taxon>Clostridia</taxon>
        <taxon>Lachnospirales</taxon>
        <taxon>Lachnospiraceae</taxon>
        <taxon>Sellimonas</taxon>
    </lineage>
</organism>
<dbReference type="PANTHER" id="PTHR43280">
    <property type="entry name" value="ARAC-FAMILY TRANSCRIPTIONAL REGULATOR"/>
    <property type="match status" value="1"/>
</dbReference>
<dbReference type="SUPFAM" id="SSF46689">
    <property type="entry name" value="Homeodomain-like"/>
    <property type="match status" value="2"/>
</dbReference>
<dbReference type="InterPro" id="IPR009057">
    <property type="entry name" value="Homeodomain-like_sf"/>
</dbReference>
<evidence type="ECO:0000256" key="1">
    <source>
        <dbReference type="ARBA" id="ARBA00023015"/>
    </source>
</evidence>
<dbReference type="Gene3D" id="1.10.10.60">
    <property type="entry name" value="Homeodomain-like"/>
    <property type="match status" value="2"/>
</dbReference>
<dbReference type="InterPro" id="IPR020449">
    <property type="entry name" value="Tscrpt_reg_AraC-type_HTH"/>
</dbReference>
<dbReference type="Gene3D" id="2.60.120.10">
    <property type="entry name" value="Jelly Rolls"/>
    <property type="match status" value="1"/>
</dbReference>
<dbReference type="InterPro" id="IPR018060">
    <property type="entry name" value="HTH_AraC"/>
</dbReference>
<dbReference type="PANTHER" id="PTHR43280:SF28">
    <property type="entry name" value="HTH-TYPE TRANSCRIPTIONAL ACTIVATOR RHAS"/>
    <property type="match status" value="1"/>
</dbReference>
<dbReference type="PRINTS" id="PR00032">
    <property type="entry name" value="HTHARAC"/>
</dbReference>
<dbReference type="GO" id="GO:0043565">
    <property type="term" value="F:sequence-specific DNA binding"/>
    <property type="evidence" value="ECO:0007669"/>
    <property type="project" value="InterPro"/>
</dbReference>
<name>A0A9W6FEJ0_9FIRM</name>
<dbReference type="AlphaFoldDB" id="A0A9W6FEJ0"/>
<feature type="domain" description="HTH araC/xylS-type" evidence="4">
    <location>
        <begin position="198"/>
        <end position="296"/>
    </location>
</feature>
<dbReference type="InterPro" id="IPR011051">
    <property type="entry name" value="RmlC_Cupin_sf"/>
</dbReference>
<keyword evidence="2" id="KW-0238">DNA-binding</keyword>
<dbReference type="InterPro" id="IPR014710">
    <property type="entry name" value="RmlC-like_jellyroll"/>
</dbReference>
<keyword evidence="6" id="KW-1185">Reference proteome</keyword>